<protein>
    <submittedName>
        <fullName evidence="6">LysR family transcriptional regulator</fullName>
    </submittedName>
</protein>
<dbReference type="Pfam" id="PF03466">
    <property type="entry name" value="LysR_substrate"/>
    <property type="match status" value="1"/>
</dbReference>
<organism evidence="6 7">
    <name type="scientific">Bordetella ansorpii</name>
    <dbReference type="NCBI Taxonomy" id="288768"/>
    <lineage>
        <taxon>Bacteria</taxon>
        <taxon>Pseudomonadati</taxon>
        <taxon>Pseudomonadota</taxon>
        <taxon>Betaproteobacteria</taxon>
        <taxon>Burkholderiales</taxon>
        <taxon>Alcaligenaceae</taxon>
        <taxon>Bordetella</taxon>
    </lineage>
</organism>
<dbReference type="GO" id="GO:0003700">
    <property type="term" value="F:DNA-binding transcription factor activity"/>
    <property type="evidence" value="ECO:0007669"/>
    <property type="project" value="InterPro"/>
</dbReference>
<evidence type="ECO:0000256" key="3">
    <source>
        <dbReference type="ARBA" id="ARBA00023125"/>
    </source>
</evidence>
<evidence type="ECO:0000256" key="1">
    <source>
        <dbReference type="ARBA" id="ARBA00009437"/>
    </source>
</evidence>
<dbReference type="OrthoDB" id="646694at2"/>
<evidence type="ECO:0000313" key="7">
    <source>
        <dbReference type="Proteomes" id="UP000076848"/>
    </source>
</evidence>
<dbReference type="InterPro" id="IPR000847">
    <property type="entry name" value="LysR_HTH_N"/>
</dbReference>
<keyword evidence="4" id="KW-0804">Transcription</keyword>
<keyword evidence="7" id="KW-1185">Reference proteome</keyword>
<dbReference type="PROSITE" id="PS50931">
    <property type="entry name" value="HTH_LYSR"/>
    <property type="match status" value="1"/>
</dbReference>
<dbReference type="GO" id="GO:0003677">
    <property type="term" value="F:DNA binding"/>
    <property type="evidence" value="ECO:0007669"/>
    <property type="project" value="UniProtKB-KW"/>
</dbReference>
<dbReference type="FunFam" id="1.10.10.10:FF:000001">
    <property type="entry name" value="LysR family transcriptional regulator"/>
    <property type="match status" value="1"/>
</dbReference>
<evidence type="ECO:0000313" key="6">
    <source>
        <dbReference type="EMBL" id="SAI69175.1"/>
    </source>
</evidence>
<dbReference type="SUPFAM" id="SSF46785">
    <property type="entry name" value="Winged helix' DNA-binding domain"/>
    <property type="match status" value="1"/>
</dbReference>
<sequence>MELRHLRCFLVVAETLHFSRAAERLHIDQSALSRTIKELERELDVGLFARSTRSIQLTSAGKVFLAHVPRVFAALEQSQDAVRSWKQGYRGLLRVAQADFGTSTRFPRLLNRCHEAFPGIEIRLFEVSEAQLLAGLREGLYDAGFSHMPGSDGALTTEPVLSEPLVAALPLDHPLLEYAAVPLDRLKSYPLVLGDPDWCAGFSAQVEQVLMRTPHRPFVAGRVATAEFMLAQVSAGKCVAIMAASHLQGNRKYAVAARPLEAAAPVLHTYIVRRSAVPGPELAYFIEHARRIASETPSVR</sequence>
<accession>A0A157SFG1</accession>
<evidence type="ECO:0000259" key="5">
    <source>
        <dbReference type="PROSITE" id="PS50931"/>
    </source>
</evidence>
<evidence type="ECO:0000256" key="2">
    <source>
        <dbReference type="ARBA" id="ARBA00023015"/>
    </source>
</evidence>
<keyword evidence="2" id="KW-0805">Transcription regulation</keyword>
<feature type="domain" description="HTH lysR-type" evidence="5">
    <location>
        <begin position="1"/>
        <end position="58"/>
    </location>
</feature>
<dbReference type="InterPro" id="IPR036390">
    <property type="entry name" value="WH_DNA-bd_sf"/>
</dbReference>
<name>A0A157SFG1_9BORD</name>
<dbReference type="Gene3D" id="1.10.10.10">
    <property type="entry name" value="Winged helix-like DNA-binding domain superfamily/Winged helix DNA-binding domain"/>
    <property type="match status" value="1"/>
</dbReference>
<reference evidence="6 7" key="1">
    <citation type="submission" date="2016-04" db="EMBL/GenBank/DDBJ databases">
        <authorList>
            <consortium name="Pathogen Informatics"/>
        </authorList>
    </citation>
    <scope>NUCLEOTIDE SEQUENCE [LARGE SCALE GENOMIC DNA]</scope>
    <source>
        <strain evidence="6 7">H050680373</strain>
    </source>
</reference>
<dbReference type="AlphaFoldDB" id="A0A157SFG1"/>
<dbReference type="PRINTS" id="PR00039">
    <property type="entry name" value="HTHLYSR"/>
</dbReference>
<dbReference type="GO" id="GO:0032993">
    <property type="term" value="C:protein-DNA complex"/>
    <property type="evidence" value="ECO:0007669"/>
    <property type="project" value="TreeGrafter"/>
</dbReference>
<dbReference type="EMBL" id="FKIF01000006">
    <property type="protein sequence ID" value="SAI69175.1"/>
    <property type="molecule type" value="Genomic_DNA"/>
</dbReference>
<dbReference type="InterPro" id="IPR036388">
    <property type="entry name" value="WH-like_DNA-bd_sf"/>
</dbReference>
<proteinExistence type="inferred from homology"/>
<dbReference type="Gene3D" id="3.40.190.10">
    <property type="entry name" value="Periplasmic binding protein-like II"/>
    <property type="match status" value="2"/>
</dbReference>
<dbReference type="STRING" id="288768.SAMEA3906486_02344"/>
<dbReference type="SUPFAM" id="SSF53850">
    <property type="entry name" value="Periplasmic binding protein-like II"/>
    <property type="match status" value="1"/>
</dbReference>
<gene>
    <name evidence="6" type="primary">gltC_6</name>
    <name evidence="6" type="ORF">SAMEA3906486_02344</name>
</gene>
<dbReference type="CDD" id="cd08414">
    <property type="entry name" value="PBP2_LTTR_aromatics_like"/>
    <property type="match status" value="1"/>
</dbReference>
<evidence type="ECO:0000256" key="4">
    <source>
        <dbReference type="ARBA" id="ARBA00023163"/>
    </source>
</evidence>
<dbReference type="InterPro" id="IPR005119">
    <property type="entry name" value="LysR_subst-bd"/>
</dbReference>
<keyword evidence="3" id="KW-0238">DNA-binding</keyword>
<dbReference type="Pfam" id="PF00126">
    <property type="entry name" value="HTH_1"/>
    <property type="match status" value="1"/>
</dbReference>
<dbReference type="PANTHER" id="PTHR30346">
    <property type="entry name" value="TRANSCRIPTIONAL DUAL REGULATOR HCAR-RELATED"/>
    <property type="match status" value="1"/>
</dbReference>
<dbReference type="PANTHER" id="PTHR30346:SF0">
    <property type="entry name" value="HCA OPERON TRANSCRIPTIONAL ACTIVATOR HCAR"/>
    <property type="match status" value="1"/>
</dbReference>
<comment type="similarity">
    <text evidence="1">Belongs to the LysR transcriptional regulatory family.</text>
</comment>
<dbReference type="Proteomes" id="UP000076848">
    <property type="component" value="Unassembled WGS sequence"/>
</dbReference>
<dbReference type="RefSeq" id="WP_066127004.1">
    <property type="nucleotide sequence ID" value="NZ_FKIF01000006.1"/>
</dbReference>